<dbReference type="Proteomes" id="UP000305673">
    <property type="component" value="Chromosome"/>
</dbReference>
<dbReference type="EMBL" id="CP054021">
    <property type="protein sequence ID" value="QKK17694.1"/>
    <property type="molecule type" value="Genomic_DNA"/>
</dbReference>
<organism evidence="2 3">
    <name type="scientific">Rhizobium indicum</name>
    <dbReference type="NCBI Taxonomy" id="2583231"/>
    <lineage>
        <taxon>Bacteria</taxon>
        <taxon>Pseudomonadati</taxon>
        <taxon>Pseudomonadota</taxon>
        <taxon>Alphaproteobacteria</taxon>
        <taxon>Hyphomicrobiales</taxon>
        <taxon>Rhizobiaceae</taxon>
        <taxon>Rhizobium/Agrobacterium group</taxon>
        <taxon>Rhizobium</taxon>
    </lineage>
</organism>
<feature type="signal peptide" evidence="1">
    <location>
        <begin position="1"/>
        <end position="23"/>
    </location>
</feature>
<keyword evidence="3" id="KW-1185">Reference proteome</keyword>
<name>A0ABX6PFG8_9HYPH</name>
<evidence type="ECO:0000313" key="3">
    <source>
        <dbReference type="Proteomes" id="UP000305673"/>
    </source>
</evidence>
<dbReference type="RefSeq" id="WP_138389537.1">
    <property type="nucleotide sequence ID" value="NZ_CP054021.1"/>
</dbReference>
<accession>A0ABX6PFG8</accession>
<evidence type="ECO:0000256" key="1">
    <source>
        <dbReference type="SAM" id="SignalP"/>
    </source>
</evidence>
<sequence>MKQIILACTLAAASIFSAMPSQAASVTITTDDARPHYRHAERPDYRHHMRARHVSRDCFTKTEKIRRHGHTIVKETRICR</sequence>
<reference evidence="2 3" key="1">
    <citation type="submission" date="2020-05" db="EMBL/GenBank/DDBJ databases">
        <title>Genome sequences of pea root nodulating Rhizobium spp.</title>
        <authorList>
            <person name="Rahi P."/>
        </authorList>
    </citation>
    <scope>NUCLEOTIDE SEQUENCE [LARGE SCALE GENOMIC DNA]</scope>
    <source>
        <strain evidence="3">JKLM 12A2</strain>
    </source>
</reference>
<proteinExistence type="predicted"/>
<feature type="chain" id="PRO_5045462390" evidence="1">
    <location>
        <begin position="24"/>
        <end position="80"/>
    </location>
</feature>
<protein>
    <submittedName>
        <fullName evidence="2">Uncharacterized protein</fullName>
    </submittedName>
</protein>
<gene>
    <name evidence="2" type="ORF">FFM53_015165</name>
</gene>
<evidence type="ECO:0000313" key="2">
    <source>
        <dbReference type="EMBL" id="QKK17694.1"/>
    </source>
</evidence>
<keyword evidence="1" id="KW-0732">Signal</keyword>